<evidence type="ECO:0000313" key="7">
    <source>
        <dbReference type="EMBL" id="MDQ0429546.1"/>
    </source>
</evidence>
<accession>A0ABU0GXN9</accession>
<evidence type="ECO:0000256" key="2">
    <source>
        <dbReference type="ARBA" id="ARBA00022692"/>
    </source>
</evidence>
<evidence type="ECO:0000256" key="3">
    <source>
        <dbReference type="ARBA" id="ARBA00022989"/>
    </source>
</evidence>
<feature type="transmembrane region" description="Helical" evidence="5">
    <location>
        <begin position="59"/>
        <end position="90"/>
    </location>
</feature>
<keyword evidence="8" id="KW-1185">Reference proteome</keyword>
<proteinExistence type="predicted"/>
<keyword evidence="2 5" id="KW-0812">Transmembrane</keyword>
<dbReference type="EMBL" id="JAUSWB010000005">
    <property type="protein sequence ID" value="MDQ0429546.1"/>
    <property type="molecule type" value="Genomic_DNA"/>
</dbReference>
<keyword evidence="4 5" id="KW-0472">Membrane</keyword>
<reference evidence="7 8" key="1">
    <citation type="submission" date="2023-07" db="EMBL/GenBank/DDBJ databases">
        <title>Genomic Encyclopedia of Type Strains, Phase IV (KMG-IV): sequencing the most valuable type-strain genomes for metagenomic binning, comparative biology and taxonomic classification.</title>
        <authorList>
            <person name="Goeker M."/>
        </authorList>
    </citation>
    <scope>NUCLEOTIDE SEQUENCE [LARGE SCALE GENOMIC DNA]</scope>
    <source>
        <strain evidence="7 8">DSM 16419</strain>
    </source>
</reference>
<feature type="transmembrane region" description="Helical" evidence="5">
    <location>
        <begin position="146"/>
        <end position="170"/>
    </location>
</feature>
<dbReference type="RefSeq" id="WP_308787612.1">
    <property type="nucleotide sequence ID" value="NZ_JAUSWB010000005.1"/>
</dbReference>
<evidence type="ECO:0000256" key="5">
    <source>
        <dbReference type="SAM" id="Phobius"/>
    </source>
</evidence>
<dbReference type="Proteomes" id="UP001241988">
    <property type="component" value="Unassembled WGS sequence"/>
</dbReference>
<evidence type="ECO:0000313" key="8">
    <source>
        <dbReference type="Proteomes" id="UP001241988"/>
    </source>
</evidence>
<feature type="transmembrane region" description="Helical" evidence="5">
    <location>
        <begin position="35"/>
        <end position="53"/>
    </location>
</feature>
<evidence type="ECO:0000259" key="6">
    <source>
        <dbReference type="Pfam" id="PF04893"/>
    </source>
</evidence>
<feature type="transmembrane region" description="Helical" evidence="5">
    <location>
        <begin position="182"/>
        <end position="207"/>
    </location>
</feature>
<name>A0ABU0GXN9_9BACL</name>
<keyword evidence="3 5" id="KW-1133">Transmembrane helix</keyword>
<dbReference type="InterPro" id="IPR006977">
    <property type="entry name" value="Yip1_dom"/>
</dbReference>
<feature type="transmembrane region" description="Helical" evidence="5">
    <location>
        <begin position="102"/>
        <end position="126"/>
    </location>
</feature>
<evidence type="ECO:0000256" key="4">
    <source>
        <dbReference type="ARBA" id="ARBA00023136"/>
    </source>
</evidence>
<protein>
    <submittedName>
        <fullName evidence="7">Phosphoglycerol transferase MdoB-like AlkP superfamily enzyme</fullName>
    </submittedName>
</protein>
<organism evidence="7 8">
    <name type="scientific">Planomicrobium stackebrandtii</name>
    <dbReference type="NCBI Taxonomy" id="253160"/>
    <lineage>
        <taxon>Bacteria</taxon>
        <taxon>Bacillati</taxon>
        <taxon>Bacillota</taxon>
        <taxon>Bacilli</taxon>
        <taxon>Bacillales</taxon>
        <taxon>Caryophanaceae</taxon>
        <taxon>Planomicrobium</taxon>
    </lineage>
</organism>
<feature type="domain" description="Yip1" evidence="6">
    <location>
        <begin position="15"/>
        <end position="199"/>
    </location>
</feature>
<sequence>MYKTEGYENLNPFTAIWTRPRAAVRNVIEEKSSGFIFLLIVMAGFAGGLLSTMSSEQVFPVLGILLGALLLGPIGVAVSTAIGAAIYLVVGKLFKGEATYTGMFRAILTGQIPQIWISPIILLWMLLMPETYFLQENEMPFTAPDLLSLLFIMILAVVSIWTFFIQCKAVGEAHRLSAWKGFFIIIIPTVLFITAISAIVAVIVMALV</sequence>
<dbReference type="Pfam" id="PF04893">
    <property type="entry name" value="Yip1"/>
    <property type="match status" value="1"/>
</dbReference>
<gene>
    <name evidence="7" type="ORF">QOZ98_002374</name>
</gene>
<comment type="caution">
    <text evidence="7">The sequence shown here is derived from an EMBL/GenBank/DDBJ whole genome shotgun (WGS) entry which is preliminary data.</text>
</comment>
<evidence type="ECO:0000256" key="1">
    <source>
        <dbReference type="ARBA" id="ARBA00004141"/>
    </source>
</evidence>
<comment type="subcellular location">
    <subcellularLocation>
        <location evidence="1">Membrane</location>
        <topology evidence="1">Multi-pass membrane protein</topology>
    </subcellularLocation>
</comment>